<dbReference type="EMBL" id="VSSQ01000080">
    <property type="protein sequence ID" value="MPL74389.1"/>
    <property type="molecule type" value="Genomic_DNA"/>
</dbReference>
<comment type="caution">
    <text evidence="1">The sequence shown here is derived from an EMBL/GenBank/DDBJ whole genome shotgun (WGS) entry which is preliminary data.</text>
</comment>
<protein>
    <submittedName>
        <fullName evidence="1">Uncharacterized protein</fullName>
    </submittedName>
</protein>
<dbReference type="EMBL" id="VSSQ01000080">
    <property type="protein sequence ID" value="MPL74328.1"/>
    <property type="molecule type" value="Genomic_DNA"/>
</dbReference>
<accession>A0A644U5V7</accession>
<proteinExistence type="predicted"/>
<gene>
    <name evidence="1" type="ORF">SDC9_20139</name>
    <name evidence="2" type="ORF">SDC9_20200</name>
</gene>
<evidence type="ECO:0000313" key="2">
    <source>
        <dbReference type="EMBL" id="MPL74389.1"/>
    </source>
</evidence>
<dbReference type="AlphaFoldDB" id="A0A644U5V7"/>
<name>A0A644U5V7_9ZZZZ</name>
<evidence type="ECO:0000313" key="1">
    <source>
        <dbReference type="EMBL" id="MPL74328.1"/>
    </source>
</evidence>
<organism evidence="1">
    <name type="scientific">bioreactor metagenome</name>
    <dbReference type="NCBI Taxonomy" id="1076179"/>
    <lineage>
        <taxon>unclassified sequences</taxon>
        <taxon>metagenomes</taxon>
        <taxon>ecological metagenomes</taxon>
    </lineage>
</organism>
<sequence>MITKNIRITESQEQFLLSNYKNISQGISACIDKARFPDSNIDDVLKTIRAYTKRELKGKFSQEEWSFFADSLNGTISDGLFRCNVEALAYHCQDAEDLDGTATKWGVDIDKLIEKVRALTSAQIETLYWFVEEFWNAEHEARNLEKWATELV</sequence>
<reference evidence="1" key="1">
    <citation type="submission" date="2019-08" db="EMBL/GenBank/DDBJ databases">
        <authorList>
            <person name="Kucharzyk K."/>
            <person name="Murdoch R.W."/>
            <person name="Higgins S."/>
            <person name="Loffler F."/>
        </authorList>
    </citation>
    <scope>NUCLEOTIDE SEQUENCE</scope>
</reference>